<dbReference type="OrthoDB" id="5989141at2759"/>
<dbReference type="EMBL" id="CAJQZP010000419">
    <property type="protein sequence ID" value="CAG4960910.1"/>
    <property type="molecule type" value="Genomic_DNA"/>
</dbReference>
<name>A0A8S3WJ72_PARAO</name>
<organism evidence="1 2">
    <name type="scientific">Parnassius apollo</name>
    <name type="common">Apollo butterfly</name>
    <name type="synonym">Papilio apollo</name>
    <dbReference type="NCBI Taxonomy" id="110799"/>
    <lineage>
        <taxon>Eukaryota</taxon>
        <taxon>Metazoa</taxon>
        <taxon>Ecdysozoa</taxon>
        <taxon>Arthropoda</taxon>
        <taxon>Hexapoda</taxon>
        <taxon>Insecta</taxon>
        <taxon>Pterygota</taxon>
        <taxon>Neoptera</taxon>
        <taxon>Endopterygota</taxon>
        <taxon>Lepidoptera</taxon>
        <taxon>Glossata</taxon>
        <taxon>Ditrysia</taxon>
        <taxon>Papilionoidea</taxon>
        <taxon>Papilionidae</taxon>
        <taxon>Parnassiinae</taxon>
        <taxon>Parnassini</taxon>
        <taxon>Parnassius</taxon>
        <taxon>Parnassius</taxon>
    </lineage>
</organism>
<dbReference type="AlphaFoldDB" id="A0A8S3WJ72"/>
<proteinExistence type="predicted"/>
<keyword evidence="2" id="KW-1185">Reference proteome</keyword>
<gene>
    <name evidence="1" type="ORF">PAPOLLO_LOCUS6462</name>
</gene>
<protein>
    <submittedName>
        <fullName evidence="1">(apollo) hypothetical protein</fullName>
    </submittedName>
</protein>
<evidence type="ECO:0000313" key="1">
    <source>
        <dbReference type="EMBL" id="CAG4960910.1"/>
    </source>
</evidence>
<comment type="caution">
    <text evidence="1">The sequence shown here is derived from an EMBL/GenBank/DDBJ whole genome shotgun (WGS) entry which is preliminary data.</text>
</comment>
<sequence>MNICQSCSNEFNDGAQCYVCKKHDVTRFRNLGADRRAQWKCLQCKKVSFSPSRPSSEATPGGNSGGESATLDVILKEIREMKKLVTTVQSLIEDIKSIKVELIHLKESCEYNSSSIKSFQDQVSSLERGVSQIEKIQNSLAVTNKEIANLKSVIETNEQWSRLSHVEVKSMPLKPNENLFVIAESMGKELGIIPKINQLHIPSTNV</sequence>
<reference evidence="1" key="1">
    <citation type="submission" date="2021-04" db="EMBL/GenBank/DDBJ databases">
        <authorList>
            <person name="Tunstrom K."/>
        </authorList>
    </citation>
    <scope>NUCLEOTIDE SEQUENCE</scope>
</reference>
<accession>A0A8S3WJ72</accession>
<evidence type="ECO:0000313" key="2">
    <source>
        <dbReference type="Proteomes" id="UP000691718"/>
    </source>
</evidence>
<dbReference type="Proteomes" id="UP000691718">
    <property type="component" value="Unassembled WGS sequence"/>
</dbReference>